<dbReference type="RefSeq" id="WP_091619135.1">
    <property type="nucleotide sequence ID" value="NZ_FNZN01000001.1"/>
</dbReference>
<dbReference type="STRING" id="228957.SAMN04488008_101366"/>
<gene>
    <name evidence="2" type="ORF">SAMN04488008_101366</name>
</gene>
<keyword evidence="1" id="KW-1133">Transmembrane helix</keyword>
<protein>
    <submittedName>
        <fullName evidence="2">Uncharacterized protein</fullName>
    </submittedName>
</protein>
<evidence type="ECO:0000256" key="1">
    <source>
        <dbReference type="SAM" id="Phobius"/>
    </source>
</evidence>
<name>A0A1H7GHQ6_9FLAO</name>
<dbReference type="InterPro" id="IPR045749">
    <property type="entry name" value="DUF6090"/>
</dbReference>
<accession>A0A1H7GHQ6</accession>
<evidence type="ECO:0000313" key="3">
    <source>
        <dbReference type="Proteomes" id="UP000198990"/>
    </source>
</evidence>
<keyword evidence="1" id="KW-0472">Membrane</keyword>
<dbReference type="EMBL" id="FNZN01000001">
    <property type="protein sequence ID" value="SEK37658.1"/>
    <property type="molecule type" value="Genomic_DNA"/>
</dbReference>
<dbReference type="AlphaFoldDB" id="A0A1H7GHQ6"/>
<sequence>MIKFFRQIRQNLLVENKTGKYLKYAIGEIVLVVIGILIALQINNWNEQRIERIQEKIFLKRFEVELNTNLENILTAISLNKSRIHRADFLLRTIDKPQLAVDSSSYFMKSIEHASYTNIPLISDNAFEELKSSGNLSLISNEALRAALQKYYSWTSSEGQYNFLQQDIQLNYSHLKQGIFTTSQVIDMGDYYITKNYSAIEAKETFERMLNKPKFLQFIPYVIQNKLGAEDSYDNIYNQAKALRILLKAELDKQNDH</sequence>
<evidence type="ECO:0000313" key="2">
    <source>
        <dbReference type="EMBL" id="SEK37658.1"/>
    </source>
</evidence>
<dbReference type="Proteomes" id="UP000198990">
    <property type="component" value="Unassembled WGS sequence"/>
</dbReference>
<dbReference type="Pfam" id="PF19578">
    <property type="entry name" value="DUF6090"/>
    <property type="match status" value="1"/>
</dbReference>
<proteinExistence type="predicted"/>
<keyword evidence="3" id="KW-1185">Reference proteome</keyword>
<organism evidence="2 3">
    <name type="scientific">Maribacter orientalis</name>
    <dbReference type="NCBI Taxonomy" id="228957"/>
    <lineage>
        <taxon>Bacteria</taxon>
        <taxon>Pseudomonadati</taxon>
        <taxon>Bacteroidota</taxon>
        <taxon>Flavobacteriia</taxon>
        <taxon>Flavobacteriales</taxon>
        <taxon>Flavobacteriaceae</taxon>
        <taxon>Maribacter</taxon>
    </lineage>
</organism>
<feature type="transmembrane region" description="Helical" evidence="1">
    <location>
        <begin position="21"/>
        <end position="42"/>
    </location>
</feature>
<keyword evidence="1" id="KW-0812">Transmembrane</keyword>
<reference evidence="3" key="1">
    <citation type="submission" date="2016-10" db="EMBL/GenBank/DDBJ databases">
        <authorList>
            <person name="Varghese N."/>
            <person name="Submissions S."/>
        </authorList>
    </citation>
    <scope>NUCLEOTIDE SEQUENCE [LARGE SCALE GENOMIC DNA]</scope>
    <source>
        <strain evidence="3">DSM 16471</strain>
    </source>
</reference>
<dbReference type="OrthoDB" id="821805at2"/>